<dbReference type="SUPFAM" id="SSF53474">
    <property type="entry name" value="alpha/beta-Hydrolases"/>
    <property type="match status" value="1"/>
</dbReference>
<gene>
    <name evidence="3" type="ORF">G7Y85_04975</name>
</gene>
<proteinExistence type="predicted"/>
<organism evidence="3 4">
    <name type="scientific">Solimonas terrae</name>
    <dbReference type="NCBI Taxonomy" id="1396819"/>
    <lineage>
        <taxon>Bacteria</taxon>
        <taxon>Pseudomonadati</taxon>
        <taxon>Pseudomonadota</taxon>
        <taxon>Gammaproteobacteria</taxon>
        <taxon>Nevskiales</taxon>
        <taxon>Nevskiaceae</taxon>
        <taxon>Solimonas</taxon>
    </lineage>
</organism>
<sequence length="301" mass="33170">MLKMIKVKLMRSLGRLLIAYKWRGKVPRDLVVTNETMPVDGGAIGVRIYTPRGRGPFPVLHFFHGGGWVGGDLETHDALCRDLCIQSQHLVVAFDYRLAPEHPFPIPINDCLASLAWIKANAARLSGDVDRIVLCGDSAGGNLVAVSAQQARSRHPGLIKGQVLIYPVTDHCGFANWSSYRTHGGSKFNLTHAGMTELWAFYLTDSPLWVPGATSHELATPLHVEDLRDLPPAFFVIADEDLLRDEAAEYGRRMELAGNRVRIKHYPGQQHGFVGLEPSPAHKEAVADVAQWLKTLTTADA</sequence>
<dbReference type="Proteomes" id="UP000472676">
    <property type="component" value="Unassembled WGS sequence"/>
</dbReference>
<dbReference type="InterPro" id="IPR029058">
    <property type="entry name" value="AB_hydrolase_fold"/>
</dbReference>
<keyword evidence="4" id="KW-1185">Reference proteome</keyword>
<accession>A0A6M2BPU8</accession>
<dbReference type="InterPro" id="IPR013094">
    <property type="entry name" value="AB_hydrolase_3"/>
</dbReference>
<dbReference type="GO" id="GO:0016787">
    <property type="term" value="F:hydrolase activity"/>
    <property type="evidence" value="ECO:0007669"/>
    <property type="project" value="UniProtKB-KW"/>
</dbReference>
<reference evidence="3 4" key="1">
    <citation type="journal article" date="2014" name="Int. J. Syst. Evol. Microbiol.">
        <title>Solimonas terrae sp. nov., isolated from soil.</title>
        <authorList>
            <person name="Kim S.J."/>
            <person name="Moon J.Y."/>
            <person name="Weon H.Y."/>
            <person name="Ahn J.H."/>
            <person name="Chen W.M."/>
            <person name="Kwon S.W."/>
        </authorList>
    </citation>
    <scope>NUCLEOTIDE SEQUENCE [LARGE SCALE GENOMIC DNA]</scope>
    <source>
        <strain evidence="3 4">KIS83-12</strain>
    </source>
</reference>
<dbReference type="Pfam" id="PF07859">
    <property type="entry name" value="Abhydrolase_3"/>
    <property type="match status" value="1"/>
</dbReference>
<evidence type="ECO:0000313" key="4">
    <source>
        <dbReference type="Proteomes" id="UP000472676"/>
    </source>
</evidence>
<protein>
    <submittedName>
        <fullName evidence="3">Alpha/beta hydrolase</fullName>
    </submittedName>
</protein>
<dbReference type="PANTHER" id="PTHR48081">
    <property type="entry name" value="AB HYDROLASE SUPERFAMILY PROTEIN C4A8.06C"/>
    <property type="match status" value="1"/>
</dbReference>
<dbReference type="AlphaFoldDB" id="A0A6M2BPU8"/>
<dbReference type="EMBL" id="JAAMOW010000002">
    <property type="protein sequence ID" value="NGY04109.1"/>
    <property type="molecule type" value="Genomic_DNA"/>
</dbReference>
<dbReference type="InterPro" id="IPR050300">
    <property type="entry name" value="GDXG_lipolytic_enzyme"/>
</dbReference>
<dbReference type="RefSeq" id="WP_166252713.1">
    <property type="nucleotide sequence ID" value="NZ_JAAMOW010000002.1"/>
</dbReference>
<evidence type="ECO:0000256" key="1">
    <source>
        <dbReference type="ARBA" id="ARBA00022801"/>
    </source>
</evidence>
<keyword evidence="1 3" id="KW-0378">Hydrolase</keyword>
<name>A0A6M2BPU8_9GAMM</name>
<feature type="domain" description="Alpha/beta hydrolase fold-3" evidence="2">
    <location>
        <begin position="62"/>
        <end position="274"/>
    </location>
</feature>
<evidence type="ECO:0000313" key="3">
    <source>
        <dbReference type="EMBL" id="NGY04109.1"/>
    </source>
</evidence>
<dbReference type="Gene3D" id="3.40.50.1820">
    <property type="entry name" value="alpha/beta hydrolase"/>
    <property type="match status" value="1"/>
</dbReference>
<dbReference type="PANTHER" id="PTHR48081:SF8">
    <property type="entry name" value="ALPHA_BETA HYDROLASE FOLD-3 DOMAIN-CONTAINING PROTEIN-RELATED"/>
    <property type="match status" value="1"/>
</dbReference>
<evidence type="ECO:0000259" key="2">
    <source>
        <dbReference type="Pfam" id="PF07859"/>
    </source>
</evidence>
<comment type="caution">
    <text evidence="3">The sequence shown here is derived from an EMBL/GenBank/DDBJ whole genome shotgun (WGS) entry which is preliminary data.</text>
</comment>